<dbReference type="OrthoDB" id="6624781at2"/>
<evidence type="ECO:0000313" key="2">
    <source>
        <dbReference type="Proteomes" id="UP000321261"/>
    </source>
</evidence>
<accession>A0A561SHY8</accession>
<dbReference type="EMBL" id="VIWU01000001">
    <property type="protein sequence ID" value="TWF74508.1"/>
    <property type="molecule type" value="Genomic_DNA"/>
</dbReference>
<dbReference type="Gene3D" id="3.30.530.20">
    <property type="match status" value="1"/>
</dbReference>
<sequence>MTGDGHATIVGRTVSASTTVAAPPEEVFALLANPHRHHEFDGSGTVRGAVSGPERLALGDRFGMSMKIKLPYRVTNRVVEFEPDRRIGWCHPARAVWRYELEPVPGGTRITETFDYGGSPMAKGMELLGFPKGNAKSIRDTLRRLREIFGAPQS</sequence>
<dbReference type="RefSeq" id="WP_147253865.1">
    <property type="nucleotide sequence ID" value="NZ_VIWU01000001.1"/>
</dbReference>
<gene>
    <name evidence="1" type="ORF">FHX44_11389</name>
</gene>
<dbReference type="InterPro" id="IPR019587">
    <property type="entry name" value="Polyketide_cyclase/dehydratase"/>
</dbReference>
<dbReference type="AlphaFoldDB" id="A0A561SHY8"/>
<keyword evidence="2" id="KW-1185">Reference proteome</keyword>
<comment type="caution">
    <text evidence="1">The sequence shown here is derived from an EMBL/GenBank/DDBJ whole genome shotgun (WGS) entry which is preliminary data.</text>
</comment>
<evidence type="ECO:0000313" key="1">
    <source>
        <dbReference type="EMBL" id="TWF74508.1"/>
    </source>
</evidence>
<organism evidence="1 2">
    <name type="scientific">Pseudonocardia hierapolitana</name>
    <dbReference type="NCBI Taxonomy" id="1128676"/>
    <lineage>
        <taxon>Bacteria</taxon>
        <taxon>Bacillati</taxon>
        <taxon>Actinomycetota</taxon>
        <taxon>Actinomycetes</taxon>
        <taxon>Pseudonocardiales</taxon>
        <taxon>Pseudonocardiaceae</taxon>
        <taxon>Pseudonocardia</taxon>
    </lineage>
</organism>
<proteinExistence type="predicted"/>
<dbReference type="Proteomes" id="UP000321261">
    <property type="component" value="Unassembled WGS sequence"/>
</dbReference>
<dbReference type="Pfam" id="PF10604">
    <property type="entry name" value="Polyketide_cyc2"/>
    <property type="match status" value="1"/>
</dbReference>
<protein>
    <submittedName>
        <fullName evidence="1">Uncharacterized protein YndB with AHSA1/START domain</fullName>
    </submittedName>
</protein>
<name>A0A561SHY8_9PSEU</name>
<reference evidence="1 2" key="1">
    <citation type="submission" date="2019-06" db="EMBL/GenBank/DDBJ databases">
        <title>Sequencing the genomes of 1000 actinobacteria strains.</title>
        <authorList>
            <person name="Klenk H.-P."/>
        </authorList>
    </citation>
    <scope>NUCLEOTIDE SEQUENCE [LARGE SCALE GENOMIC DNA]</scope>
    <source>
        <strain evidence="1 2">DSM 45671</strain>
    </source>
</reference>
<dbReference type="SUPFAM" id="SSF55961">
    <property type="entry name" value="Bet v1-like"/>
    <property type="match status" value="1"/>
</dbReference>
<dbReference type="InterPro" id="IPR023393">
    <property type="entry name" value="START-like_dom_sf"/>
</dbReference>